<comment type="caution">
    <text evidence="2">The sequence shown here is derived from an EMBL/GenBank/DDBJ whole genome shotgun (WGS) entry which is preliminary data.</text>
</comment>
<feature type="compositionally biased region" description="Polar residues" evidence="1">
    <location>
        <begin position="69"/>
        <end position="78"/>
    </location>
</feature>
<proteinExistence type="predicted"/>
<gene>
    <name evidence="2" type="ORF">LEP1GSC199_2381</name>
</gene>
<evidence type="ECO:0000313" key="3">
    <source>
        <dbReference type="Proteomes" id="UP000012227"/>
    </source>
</evidence>
<name>N1WDP6_9LEPT</name>
<evidence type="ECO:0000256" key="1">
    <source>
        <dbReference type="SAM" id="MobiDB-lite"/>
    </source>
</evidence>
<evidence type="ECO:0008006" key="4">
    <source>
        <dbReference type="Google" id="ProtNLM"/>
    </source>
</evidence>
<sequence>MSQVGRVGKGSKRSVKRILQNNKDLGEKIQGDYVSNPQRSFLPHPKKNTSSKKPRGVDIPASEKITGRKVNNSSESTTSHSILTPLEFTSGRPYLLENEELNKFFKIKTLKILKSIYPKSCNCNNPNLLFLKVKNRDSIARCSNCHKMVSITAKTPFENYRSNLAYISFIIWDMINQYPKIMTSKEISRKLNLSYKTSFYLKKRIQVIFSQLNETLRENLYKELENPVDTDKKPIAVADSVVLRHAYTSV</sequence>
<dbReference type="EMBL" id="AOGY02000042">
    <property type="protein sequence ID" value="EMY70001.1"/>
    <property type="molecule type" value="Genomic_DNA"/>
</dbReference>
<organism evidence="2 3">
    <name type="scientific">Leptospira vanthielii serovar Holland str. Waz Holland = ATCC 700522</name>
    <dbReference type="NCBI Taxonomy" id="1218591"/>
    <lineage>
        <taxon>Bacteria</taxon>
        <taxon>Pseudomonadati</taxon>
        <taxon>Spirochaetota</taxon>
        <taxon>Spirochaetia</taxon>
        <taxon>Leptospirales</taxon>
        <taxon>Leptospiraceae</taxon>
        <taxon>Leptospira</taxon>
    </lineage>
</organism>
<protein>
    <recommendedName>
        <fullName evidence="4">Transposase zinc-ribbon domain protein</fullName>
    </recommendedName>
</protein>
<dbReference type="Proteomes" id="UP000012227">
    <property type="component" value="Unassembled WGS sequence"/>
</dbReference>
<feature type="region of interest" description="Disordered" evidence="1">
    <location>
        <begin position="1"/>
        <end position="78"/>
    </location>
</feature>
<dbReference type="AlphaFoldDB" id="N1WDP6"/>
<evidence type="ECO:0000313" key="2">
    <source>
        <dbReference type="EMBL" id="EMY70001.1"/>
    </source>
</evidence>
<feature type="compositionally biased region" description="Basic residues" evidence="1">
    <location>
        <begin position="44"/>
        <end position="54"/>
    </location>
</feature>
<accession>N1WDP6</accession>
<reference evidence="2 3" key="1">
    <citation type="submission" date="2013-03" db="EMBL/GenBank/DDBJ databases">
        <authorList>
            <person name="Harkins D.M."/>
            <person name="Durkin A.S."/>
            <person name="Brinkac L.M."/>
            <person name="Haft D.H."/>
            <person name="Selengut J.D."/>
            <person name="Sanka R."/>
            <person name="DePew J."/>
            <person name="Purushe J."/>
            <person name="Galloway R.L."/>
            <person name="Vinetz J.M."/>
            <person name="Sutton G.G."/>
            <person name="Nierman W.C."/>
            <person name="Fouts D.E."/>
        </authorList>
    </citation>
    <scope>NUCLEOTIDE SEQUENCE [LARGE SCALE GENOMIC DNA]</scope>
    <source>
        <strain evidence="2 3">Waz Holland</strain>
    </source>
</reference>